<feature type="domain" description="PRC-barrel" evidence="1">
    <location>
        <begin position="6"/>
        <end position="83"/>
    </location>
</feature>
<dbReference type="InterPro" id="IPR027275">
    <property type="entry name" value="PRC-brl_dom"/>
</dbReference>
<accession>A0A2M6W9U8</accession>
<evidence type="ECO:0000313" key="3">
    <source>
        <dbReference type="Proteomes" id="UP000231464"/>
    </source>
</evidence>
<dbReference type="EMBL" id="PFBP01000058">
    <property type="protein sequence ID" value="PIT89511.1"/>
    <property type="molecule type" value="Genomic_DNA"/>
</dbReference>
<dbReference type="AlphaFoldDB" id="A0A2M6W9U8"/>
<evidence type="ECO:0000259" key="1">
    <source>
        <dbReference type="Pfam" id="PF05239"/>
    </source>
</evidence>
<reference evidence="3" key="1">
    <citation type="submission" date="2017-09" db="EMBL/GenBank/DDBJ databases">
        <title>Depth-based differentiation of microbial function through sediment-hosted aquifers and enrichment of novel symbionts in the deep terrestrial subsurface.</title>
        <authorList>
            <person name="Probst A.J."/>
            <person name="Ladd B."/>
            <person name="Jarett J.K."/>
            <person name="Geller-Mcgrath D.E."/>
            <person name="Sieber C.M.K."/>
            <person name="Emerson J.B."/>
            <person name="Anantharaman K."/>
            <person name="Thomas B.C."/>
            <person name="Malmstrom R."/>
            <person name="Stieglmeier M."/>
            <person name="Klingl A."/>
            <person name="Woyke T."/>
            <person name="Ryan C.M."/>
            <person name="Banfield J.F."/>
        </authorList>
    </citation>
    <scope>NUCLEOTIDE SEQUENCE [LARGE SCALE GENOMIC DNA]</scope>
</reference>
<proteinExistence type="predicted"/>
<evidence type="ECO:0000313" key="2">
    <source>
        <dbReference type="EMBL" id="PIT89511.1"/>
    </source>
</evidence>
<comment type="caution">
    <text evidence="2">The sequence shown here is derived from an EMBL/GenBank/DDBJ whole genome shotgun (WGS) entry which is preliminary data.</text>
</comment>
<protein>
    <recommendedName>
        <fullName evidence="1">PRC-barrel domain-containing protein</fullName>
    </recommendedName>
</protein>
<gene>
    <name evidence="2" type="ORF">COU23_03535</name>
</gene>
<dbReference type="Gene3D" id="2.30.30.240">
    <property type="entry name" value="PRC-barrel domain"/>
    <property type="match status" value="1"/>
</dbReference>
<sequence>MKISNKKLIGLKVETLAGEKIGQVKEFNIQIDSQSLVEYLIKPASLLKSFVVGELIVNRGQVVDISAEKMIVDNNVIAPEMKEKIKSPAKEKMVAGMLTKDK</sequence>
<dbReference type="InterPro" id="IPR011033">
    <property type="entry name" value="PRC_barrel-like_sf"/>
</dbReference>
<dbReference type="SUPFAM" id="SSF50346">
    <property type="entry name" value="PRC-barrel domain"/>
    <property type="match status" value="1"/>
</dbReference>
<organism evidence="2 3">
    <name type="scientific">Candidatus Kuenenbacteria bacterium CG10_big_fil_rev_8_21_14_0_10_36_11</name>
    <dbReference type="NCBI Taxonomy" id="1974618"/>
    <lineage>
        <taxon>Bacteria</taxon>
        <taxon>Candidatus Kueneniibacteriota</taxon>
    </lineage>
</organism>
<dbReference type="Proteomes" id="UP000231464">
    <property type="component" value="Unassembled WGS sequence"/>
</dbReference>
<name>A0A2M6W9U8_9BACT</name>
<dbReference type="Pfam" id="PF05239">
    <property type="entry name" value="PRC"/>
    <property type="match status" value="1"/>
</dbReference>